<name>A0ABT3PXI3_9BACT</name>
<dbReference type="InterPro" id="IPR016024">
    <property type="entry name" value="ARM-type_fold"/>
</dbReference>
<reference evidence="1 2" key="1">
    <citation type="submission" date="2021-11" db="EMBL/GenBank/DDBJ databases">
        <title>Aliifidinibius sp. nov., a new bacterium isolated from saline soil.</title>
        <authorList>
            <person name="Galisteo C."/>
            <person name="De La Haba R."/>
            <person name="Sanchez-Porro C."/>
            <person name="Ventosa A."/>
        </authorList>
    </citation>
    <scope>NUCLEOTIDE SEQUENCE [LARGE SCALE GENOMIC DNA]</scope>
    <source>
        <strain evidence="1 2">KACC 190600</strain>
    </source>
</reference>
<dbReference type="RefSeq" id="WP_265788563.1">
    <property type="nucleotide sequence ID" value="NZ_BAABRS010000001.1"/>
</dbReference>
<comment type="caution">
    <text evidence="1">The sequence shown here is derived from an EMBL/GenBank/DDBJ whole genome shotgun (WGS) entry which is preliminary data.</text>
</comment>
<dbReference type="Gene3D" id="1.25.40.290">
    <property type="entry name" value="ARM repeat domains"/>
    <property type="match status" value="1"/>
</dbReference>
<protein>
    <submittedName>
        <fullName evidence="1">DNA alkylation repair protein</fullName>
    </submittedName>
</protein>
<accession>A0ABT3PXI3</accession>
<dbReference type="InterPro" id="IPR014825">
    <property type="entry name" value="DNA_alkylation"/>
</dbReference>
<keyword evidence="2" id="KW-1185">Reference proteome</keyword>
<dbReference type="Proteomes" id="UP001207337">
    <property type="component" value="Unassembled WGS sequence"/>
</dbReference>
<evidence type="ECO:0000313" key="2">
    <source>
        <dbReference type="Proteomes" id="UP001207337"/>
    </source>
</evidence>
<dbReference type="Pfam" id="PF08713">
    <property type="entry name" value="DNA_alkylation"/>
    <property type="match status" value="1"/>
</dbReference>
<proteinExistence type="predicted"/>
<sequence>MAIGCNGKSLKERVELIADQLYWYLPDDYQESVALLIQILGPENEEETGMFSRFYWVMPIAKYIEKYGLSHFSTSMEAIGEITKRNTGEYAIRPFIRAYPDQTLRQMKIWATSENFHLRRLALEGLRPKLPWATKLELFINQPEPVFDILEFLKEDTVLFVKKSVANHIADYLKVNPTAVEGFISDWRSSENEHTQWILKYAMRNPKKV</sequence>
<evidence type="ECO:0000313" key="1">
    <source>
        <dbReference type="EMBL" id="MCW9712532.1"/>
    </source>
</evidence>
<organism evidence="1 2">
    <name type="scientific">Fodinibius salicampi</name>
    <dbReference type="NCBI Taxonomy" id="1920655"/>
    <lineage>
        <taxon>Bacteria</taxon>
        <taxon>Pseudomonadati</taxon>
        <taxon>Balneolota</taxon>
        <taxon>Balneolia</taxon>
        <taxon>Balneolales</taxon>
        <taxon>Balneolaceae</taxon>
        <taxon>Fodinibius</taxon>
    </lineage>
</organism>
<dbReference type="EMBL" id="JAJNDC010000001">
    <property type="protein sequence ID" value="MCW9712532.1"/>
    <property type="molecule type" value="Genomic_DNA"/>
</dbReference>
<dbReference type="SUPFAM" id="SSF48371">
    <property type="entry name" value="ARM repeat"/>
    <property type="match status" value="1"/>
</dbReference>
<gene>
    <name evidence="1" type="ORF">LQ318_06415</name>
</gene>